<keyword evidence="3" id="KW-1185">Reference proteome</keyword>
<feature type="transmembrane region" description="Helical" evidence="1">
    <location>
        <begin position="20"/>
        <end position="40"/>
    </location>
</feature>
<comment type="caution">
    <text evidence="2">The sequence shown here is derived from an EMBL/GenBank/DDBJ whole genome shotgun (WGS) entry which is preliminary data.</text>
</comment>
<gene>
    <name evidence="2" type="ORF">J2Z76_002601</name>
</gene>
<protein>
    <submittedName>
        <fullName evidence="2">Flp pilus assembly pilin Flp</fullName>
    </submittedName>
</protein>
<evidence type="ECO:0000256" key="1">
    <source>
        <dbReference type="SAM" id="Phobius"/>
    </source>
</evidence>
<name>A0ABS4GGD0_9FIRM</name>
<proteinExistence type="predicted"/>
<dbReference type="EMBL" id="JAGGKS010000008">
    <property type="protein sequence ID" value="MBP1926731.1"/>
    <property type="molecule type" value="Genomic_DNA"/>
</dbReference>
<evidence type="ECO:0000313" key="2">
    <source>
        <dbReference type="EMBL" id="MBP1926731.1"/>
    </source>
</evidence>
<keyword evidence="1" id="KW-1133">Transmembrane helix</keyword>
<keyword evidence="1" id="KW-0472">Membrane</keyword>
<keyword evidence="1" id="KW-0812">Transmembrane</keyword>
<reference evidence="2 3" key="1">
    <citation type="submission" date="2021-03" db="EMBL/GenBank/DDBJ databases">
        <title>Genomic Encyclopedia of Type Strains, Phase IV (KMG-IV): sequencing the most valuable type-strain genomes for metagenomic binning, comparative biology and taxonomic classification.</title>
        <authorList>
            <person name="Goeker M."/>
        </authorList>
    </citation>
    <scope>NUCLEOTIDE SEQUENCE [LARGE SCALE GENOMIC DNA]</scope>
    <source>
        <strain evidence="2 3">DSM 24004</strain>
    </source>
</reference>
<dbReference type="RefSeq" id="WP_209512460.1">
    <property type="nucleotide sequence ID" value="NZ_JAGGKS010000008.1"/>
</dbReference>
<organism evidence="2 3">
    <name type="scientific">Sedimentibacter acidaminivorans</name>
    <dbReference type="NCBI Taxonomy" id="913099"/>
    <lineage>
        <taxon>Bacteria</taxon>
        <taxon>Bacillati</taxon>
        <taxon>Bacillota</taxon>
        <taxon>Tissierellia</taxon>
        <taxon>Sedimentibacter</taxon>
    </lineage>
</organism>
<evidence type="ECO:0000313" key="3">
    <source>
        <dbReference type="Proteomes" id="UP001519342"/>
    </source>
</evidence>
<sequence>MKGGEKNIKIRKYIKNEKGVTTIQVIALLALTAMIAIEFLPKFQAAIDTRNDAVVENFNSTDTKID</sequence>
<accession>A0ABS4GGD0</accession>
<dbReference type="Proteomes" id="UP001519342">
    <property type="component" value="Unassembled WGS sequence"/>
</dbReference>